<feature type="transmembrane region" description="Helical" evidence="1">
    <location>
        <begin position="40"/>
        <end position="66"/>
    </location>
</feature>
<accession>A0ABT0KVX0</accession>
<proteinExistence type="predicted"/>
<comment type="caution">
    <text evidence="2">The sequence shown here is derived from an EMBL/GenBank/DDBJ whole genome shotgun (WGS) entry which is preliminary data.</text>
</comment>
<gene>
    <name evidence="2" type="ORF">L2737_20550</name>
</gene>
<dbReference type="Pfam" id="PF20556">
    <property type="entry name" value="DUF6768"/>
    <property type="match status" value="1"/>
</dbReference>
<keyword evidence="1" id="KW-0812">Transmembrane</keyword>
<dbReference type="RefSeq" id="WP_248956948.1">
    <property type="nucleotide sequence ID" value="NZ_JAKIKU010000017.1"/>
</dbReference>
<feature type="transmembrane region" description="Helical" evidence="1">
    <location>
        <begin position="78"/>
        <end position="97"/>
    </location>
</feature>
<reference evidence="2 3" key="1">
    <citation type="submission" date="2022-01" db="EMBL/GenBank/DDBJ databases">
        <title>Whole genome-based taxonomy of the Shewanellaceae.</title>
        <authorList>
            <person name="Martin-Rodriguez A.J."/>
        </authorList>
    </citation>
    <scope>NUCLEOTIDE SEQUENCE [LARGE SCALE GENOMIC DNA]</scope>
    <source>
        <strain evidence="2 3">DSM 24955</strain>
    </source>
</reference>
<evidence type="ECO:0008006" key="4">
    <source>
        <dbReference type="Google" id="ProtNLM"/>
    </source>
</evidence>
<dbReference type="EMBL" id="JAKIKU010000017">
    <property type="protein sequence ID" value="MCL1047696.1"/>
    <property type="molecule type" value="Genomic_DNA"/>
</dbReference>
<protein>
    <recommendedName>
        <fullName evidence="4">Orphan protein</fullName>
    </recommendedName>
</protein>
<evidence type="ECO:0000313" key="2">
    <source>
        <dbReference type="EMBL" id="MCL1047696.1"/>
    </source>
</evidence>
<keyword evidence="1" id="KW-0472">Membrane</keyword>
<sequence>MSLDDKIREQLEHENELLKAQINRDPNLWSMLASAYQGRLGGWMIISTIVAFGLSALMLWCGYEFFFVESSMATKLQWGVGLLLSSMMQIAIKMWTFNEMNRSATQREIKKLEIAIQTLSLQITEKQK</sequence>
<dbReference type="InterPro" id="IPR046659">
    <property type="entry name" value="DUF6768"/>
</dbReference>
<evidence type="ECO:0000313" key="3">
    <source>
        <dbReference type="Proteomes" id="UP001202134"/>
    </source>
</evidence>
<keyword evidence="1" id="KW-1133">Transmembrane helix</keyword>
<evidence type="ECO:0000256" key="1">
    <source>
        <dbReference type="SAM" id="Phobius"/>
    </source>
</evidence>
<keyword evidence="3" id="KW-1185">Reference proteome</keyword>
<organism evidence="2 3">
    <name type="scientific">Shewanella electrodiphila</name>
    <dbReference type="NCBI Taxonomy" id="934143"/>
    <lineage>
        <taxon>Bacteria</taxon>
        <taxon>Pseudomonadati</taxon>
        <taxon>Pseudomonadota</taxon>
        <taxon>Gammaproteobacteria</taxon>
        <taxon>Alteromonadales</taxon>
        <taxon>Shewanellaceae</taxon>
        <taxon>Shewanella</taxon>
    </lineage>
</organism>
<name>A0ABT0KVX0_9GAMM</name>
<dbReference type="Proteomes" id="UP001202134">
    <property type="component" value="Unassembled WGS sequence"/>
</dbReference>